<dbReference type="EMBL" id="FMSV02000537">
    <property type="protein sequence ID" value="SEH07662.1"/>
    <property type="molecule type" value="Genomic_DNA"/>
</dbReference>
<feature type="transmembrane region" description="Helical" evidence="1">
    <location>
        <begin position="25"/>
        <end position="42"/>
    </location>
</feature>
<gene>
    <name evidence="2" type="ORF">MBHS_03546</name>
</gene>
<dbReference type="AlphaFoldDB" id="A0A1H6FC46"/>
<evidence type="ECO:0000313" key="3">
    <source>
        <dbReference type="Proteomes" id="UP000236724"/>
    </source>
</evidence>
<dbReference type="Proteomes" id="UP000236724">
    <property type="component" value="Unassembled WGS sequence"/>
</dbReference>
<keyword evidence="3" id="KW-1185">Reference proteome</keyword>
<reference evidence="2 3" key="1">
    <citation type="submission" date="2016-10" db="EMBL/GenBank/DDBJ databases">
        <authorList>
            <person name="de Groot N.N."/>
        </authorList>
    </citation>
    <scope>NUCLEOTIDE SEQUENCE [LARGE SCALE GENOMIC DNA]</scope>
    <source>
        <strain evidence="2">MBHS1</strain>
    </source>
</reference>
<protein>
    <submittedName>
        <fullName evidence="2">Uncharacterized protein</fullName>
    </submittedName>
</protein>
<evidence type="ECO:0000313" key="2">
    <source>
        <dbReference type="EMBL" id="SEH07662.1"/>
    </source>
</evidence>
<evidence type="ECO:0000256" key="1">
    <source>
        <dbReference type="SAM" id="Phobius"/>
    </source>
</evidence>
<dbReference type="PANTHER" id="PTHR34351:SF1">
    <property type="entry name" value="SLR1927 PROTEIN"/>
    <property type="match status" value="1"/>
</dbReference>
<sequence>MSSKTQTHSIHLTQKHIFVLPTRQGLLFGLILFFMLLGSINYANSMGFMLTFLLSGMALVSIFHTWRNLAHLRIQAGSAPPFFAGEMGYFVLLFHNHQQPARHGLSIQQYPKKQKPLTPLLFDLGADQTNQVHLSVPLQQRGLQSAGRLRLTTRFPLGLFYAWSLLELESAQVLAYPKPEGDMPVPSGILDQQGSQYEHGNKGDDFTGYRDYHPGDSPRHIDWKAVAREQGWLIKQFGGEAGDSHYWFDWDSVAHLADKERALSQLCRWILLADAQNLRYGLRLPGYELDLDQGENHKHLCLEALALF</sequence>
<keyword evidence="1" id="KW-0812">Transmembrane</keyword>
<keyword evidence="1" id="KW-0472">Membrane</keyword>
<proteinExistence type="predicted"/>
<name>A0A1H6FC46_9GAMM</name>
<keyword evidence="1" id="KW-1133">Transmembrane helix</keyword>
<feature type="transmembrane region" description="Helical" evidence="1">
    <location>
        <begin position="48"/>
        <end position="66"/>
    </location>
</feature>
<accession>A0A1H6FC46</accession>
<organism evidence="2 3">
    <name type="scientific">Candidatus Venteria ishoeyi</name>
    <dbReference type="NCBI Taxonomy" id="1899563"/>
    <lineage>
        <taxon>Bacteria</taxon>
        <taxon>Pseudomonadati</taxon>
        <taxon>Pseudomonadota</taxon>
        <taxon>Gammaproteobacteria</taxon>
        <taxon>Thiotrichales</taxon>
        <taxon>Thiotrichaceae</taxon>
        <taxon>Venteria</taxon>
    </lineage>
</organism>
<dbReference type="PANTHER" id="PTHR34351">
    <property type="entry name" value="SLR1927 PROTEIN-RELATED"/>
    <property type="match status" value="1"/>
</dbReference>